<keyword evidence="7" id="KW-0963">Cytoplasm</keyword>
<keyword evidence="17" id="KW-1185">Reference proteome</keyword>
<evidence type="ECO:0000313" key="17">
    <source>
        <dbReference type="Proteomes" id="UP000014760"/>
    </source>
</evidence>
<keyword evidence="10" id="KW-0548">Nucleotidyltransferase</keyword>
<feature type="domain" description="GDPGP1-like N-terminal" evidence="14">
    <location>
        <begin position="2"/>
        <end position="169"/>
    </location>
</feature>
<evidence type="ECO:0000256" key="11">
    <source>
        <dbReference type="ARBA" id="ARBA00022741"/>
    </source>
</evidence>
<dbReference type="GO" id="GO:0016787">
    <property type="term" value="F:hydrolase activity"/>
    <property type="evidence" value="ECO:0007669"/>
    <property type="project" value="UniProtKB-KW"/>
</dbReference>
<keyword evidence="11" id="KW-0547">Nucleotide-binding</keyword>
<dbReference type="InterPro" id="IPR036265">
    <property type="entry name" value="HIT-like_sf"/>
</dbReference>
<evidence type="ECO:0000256" key="4">
    <source>
        <dbReference type="ARBA" id="ARBA00006451"/>
    </source>
</evidence>
<dbReference type="InterPro" id="IPR058866">
    <property type="entry name" value="GDPGP1_N"/>
</dbReference>
<dbReference type="HOGENOM" id="CLU_041964_2_1_1"/>
<evidence type="ECO:0000313" key="15">
    <source>
        <dbReference type="EMBL" id="ELT93039.1"/>
    </source>
</evidence>
<evidence type="ECO:0000256" key="2">
    <source>
        <dbReference type="ARBA" id="ARBA00003049"/>
    </source>
</evidence>
<keyword evidence="8" id="KW-0344">Guanine-nucleotide releasing factor</keyword>
<dbReference type="OMA" id="LEVMMTI"/>
<evidence type="ECO:0000256" key="5">
    <source>
        <dbReference type="ARBA" id="ARBA00012507"/>
    </source>
</evidence>
<evidence type="ECO:0000259" key="14">
    <source>
        <dbReference type="Pfam" id="PF26217"/>
    </source>
</evidence>
<dbReference type="GO" id="GO:0005737">
    <property type="term" value="C:cytoplasm"/>
    <property type="evidence" value="ECO:0007669"/>
    <property type="project" value="UniProtKB-SubCell"/>
</dbReference>
<evidence type="ECO:0000313" key="16">
    <source>
        <dbReference type="EnsemblMetazoa" id="CapteP105623"/>
    </source>
</evidence>
<dbReference type="Pfam" id="PF26217">
    <property type="entry name" value="GDPGP1_N"/>
    <property type="match status" value="1"/>
</dbReference>
<evidence type="ECO:0000256" key="6">
    <source>
        <dbReference type="ARBA" id="ARBA00018857"/>
    </source>
</evidence>
<dbReference type="EMBL" id="KB309911">
    <property type="protein sequence ID" value="ELT93039.1"/>
    <property type="molecule type" value="Genomic_DNA"/>
</dbReference>
<comment type="function">
    <text evidence="2">Specific and highly efficient GDP-D-glucose phosphorylase regulating the levels of GDP-D-glucose in cells.</text>
</comment>
<dbReference type="OrthoDB" id="417175at2759"/>
<dbReference type="AlphaFoldDB" id="R7TH55"/>
<evidence type="ECO:0000259" key="13">
    <source>
        <dbReference type="Pfam" id="PF26216"/>
    </source>
</evidence>
<feature type="domain" description="GDPGP1-like C-terminal" evidence="13">
    <location>
        <begin position="184"/>
        <end position="284"/>
    </location>
</feature>
<evidence type="ECO:0000256" key="12">
    <source>
        <dbReference type="ARBA" id="ARBA00022801"/>
    </source>
</evidence>
<comment type="similarity">
    <text evidence="4">Belongs to the GDPGP1 family.</text>
</comment>
<evidence type="ECO:0000256" key="9">
    <source>
        <dbReference type="ARBA" id="ARBA00022679"/>
    </source>
</evidence>
<dbReference type="PANTHER" id="PTHR20884">
    <property type="entry name" value="GDP-D-GLUCOSE PHOSPHORYLASE 1"/>
    <property type="match status" value="1"/>
</dbReference>
<dbReference type="Proteomes" id="UP000014760">
    <property type="component" value="Unassembled WGS sequence"/>
</dbReference>
<proteinExistence type="inferred from homology"/>
<reference evidence="15 17" key="2">
    <citation type="journal article" date="2013" name="Nature">
        <title>Insights into bilaterian evolution from three spiralian genomes.</title>
        <authorList>
            <person name="Simakov O."/>
            <person name="Marletaz F."/>
            <person name="Cho S.J."/>
            <person name="Edsinger-Gonzales E."/>
            <person name="Havlak P."/>
            <person name="Hellsten U."/>
            <person name="Kuo D.H."/>
            <person name="Larsson T."/>
            <person name="Lv J."/>
            <person name="Arendt D."/>
            <person name="Savage R."/>
            <person name="Osoegawa K."/>
            <person name="de Jong P."/>
            <person name="Grimwood J."/>
            <person name="Chapman J.A."/>
            <person name="Shapiro H."/>
            <person name="Aerts A."/>
            <person name="Otillar R.P."/>
            <person name="Terry A.Y."/>
            <person name="Boore J.L."/>
            <person name="Grigoriev I.V."/>
            <person name="Lindberg D.R."/>
            <person name="Seaver E.C."/>
            <person name="Weisblat D.A."/>
            <person name="Putnam N.H."/>
            <person name="Rokhsar D.S."/>
        </authorList>
    </citation>
    <scope>NUCLEOTIDE SEQUENCE</scope>
    <source>
        <strain evidence="15 17">I ESC-2004</strain>
    </source>
</reference>
<reference evidence="17" key="1">
    <citation type="submission" date="2012-12" db="EMBL/GenBank/DDBJ databases">
        <authorList>
            <person name="Hellsten U."/>
            <person name="Grimwood J."/>
            <person name="Chapman J.A."/>
            <person name="Shapiro H."/>
            <person name="Aerts A."/>
            <person name="Otillar R.P."/>
            <person name="Terry A.Y."/>
            <person name="Boore J.L."/>
            <person name="Simakov O."/>
            <person name="Marletaz F."/>
            <person name="Cho S.-J."/>
            <person name="Edsinger-Gonzales E."/>
            <person name="Havlak P."/>
            <person name="Kuo D.-H."/>
            <person name="Larsson T."/>
            <person name="Lv J."/>
            <person name="Arendt D."/>
            <person name="Savage R."/>
            <person name="Osoegawa K."/>
            <person name="de Jong P."/>
            <person name="Lindberg D.R."/>
            <person name="Seaver E.C."/>
            <person name="Weisblat D.A."/>
            <person name="Putnam N.H."/>
            <person name="Grigoriev I.V."/>
            <person name="Rokhsar D.S."/>
        </authorList>
    </citation>
    <scope>NUCLEOTIDE SEQUENCE</scope>
    <source>
        <strain evidence="17">I ESC-2004</strain>
    </source>
</reference>
<dbReference type="GO" id="GO:0080048">
    <property type="term" value="F:GDP-D-glucose phosphorylase activity"/>
    <property type="evidence" value="ECO:0007669"/>
    <property type="project" value="UniProtKB-EC"/>
</dbReference>
<dbReference type="EC" id="2.7.7.78" evidence="5"/>
<dbReference type="GO" id="GO:0000166">
    <property type="term" value="F:nucleotide binding"/>
    <property type="evidence" value="ECO:0007669"/>
    <property type="project" value="UniProtKB-KW"/>
</dbReference>
<dbReference type="PANTHER" id="PTHR20884:SF8">
    <property type="entry name" value="GDP-D-GLUCOSE PHOSPHORYLASE 1"/>
    <property type="match status" value="1"/>
</dbReference>
<comment type="subcellular location">
    <subcellularLocation>
        <location evidence="3">Cytoplasm</location>
    </subcellularLocation>
</comment>
<dbReference type="InterPro" id="IPR026506">
    <property type="entry name" value="GDPGP"/>
</dbReference>
<accession>R7TH55</accession>
<dbReference type="FunCoup" id="R7TH55">
    <property type="interactions" value="451"/>
</dbReference>
<dbReference type="STRING" id="283909.R7TH55"/>
<sequence>SQFEKMILGGWDRAMQNGVFRYSLHEMRSRVVDGEEKFILQLNLKRGIERRKPESIFSLKQAFDPQKFNFTKVKTEEILCELCPREEDDGSIGERKRSKHLVLVNVSPLEYGHILLVPDVDSAIPQKLTYTAVKLALDMLMLTENSGFRVGFNSLCALASVNHQHLHAWYLQEELKIESAEVLEVGSGLYQMVAMPTRALAFQLHGCSPEVLARRVYLAANHLQQKNIAHNLYMTRGRVFGDTATESSTVRVFLWPRKPVIVSGLMEGRAFNVAVAELAGQVPMYGKSIGDWCFL</sequence>
<name>R7TH55_CAPTE</name>
<dbReference type="SUPFAM" id="SSF54197">
    <property type="entry name" value="HIT-like"/>
    <property type="match status" value="1"/>
</dbReference>
<reference evidence="16" key="3">
    <citation type="submission" date="2015-06" db="UniProtKB">
        <authorList>
            <consortium name="EnsemblMetazoa"/>
        </authorList>
    </citation>
    <scope>IDENTIFICATION</scope>
</reference>
<comment type="catalytic activity">
    <reaction evidence="1">
        <text>GDP-alpha-D-glucose + phosphate = alpha-D-glucose 1-phosphate + GDP + H(+)</text>
        <dbReference type="Rhea" id="RHEA:30387"/>
        <dbReference type="ChEBI" id="CHEBI:15378"/>
        <dbReference type="ChEBI" id="CHEBI:43474"/>
        <dbReference type="ChEBI" id="CHEBI:58189"/>
        <dbReference type="ChEBI" id="CHEBI:58601"/>
        <dbReference type="ChEBI" id="CHEBI:62230"/>
        <dbReference type="EC" id="2.7.7.78"/>
    </reaction>
</comment>
<keyword evidence="9" id="KW-0808">Transferase</keyword>
<dbReference type="InterPro" id="IPR058865">
    <property type="entry name" value="GDPGP1_C"/>
</dbReference>
<dbReference type="GO" id="GO:0006006">
    <property type="term" value="P:glucose metabolic process"/>
    <property type="evidence" value="ECO:0007669"/>
    <property type="project" value="TreeGrafter"/>
</dbReference>
<evidence type="ECO:0000256" key="8">
    <source>
        <dbReference type="ARBA" id="ARBA00022658"/>
    </source>
</evidence>
<dbReference type="EMBL" id="AMQN01013027">
    <property type="status" value="NOT_ANNOTATED_CDS"/>
    <property type="molecule type" value="Genomic_DNA"/>
</dbReference>
<dbReference type="Pfam" id="PF26216">
    <property type="entry name" value="GDPGP1_C"/>
    <property type="match status" value="1"/>
</dbReference>
<evidence type="ECO:0000256" key="10">
    <source>
        <dbReference type="ARBA" id="ARBA00022695"/>
    </source>
</evidence>
<protein>
    <recommendedName>
        <fullName evidence="6">GDP-D-glucose phosphorylase 1</fullName>
        <ecNumber evidence="5">2.7.7.78</ecNumber>
    </recommendedName>
</protein>
<evidence type="ECO:0000256" key="3">
    <source>
        <dbReference type="ARBA" id="ARBA00004496"/>
    </source>
</evidence>
<organism evidence="15">
    <name type="scientific">Capitella teleta</name>
    <name type="common">Polychaete worm</name>
    <dbReference type="NCBI Taxonomy" id="283909"/>
    <lineage>
        <taxon>Eukaryota</taxon>
        <taxon>Metazoa</taxon>
        <taxon>Spiralia</taxon>
        <taxon>Lophotrochozoa</taxon>
        <taxon>Annelida</taxon>
        <taxon>Polychaeta</taxon>
        <taxon>Sedentaria</taxon>
        <taxon>Scolecida</taxon>
        <taxon>Capitellidae</taxon>
        <taxon>Capitella</taxon>
    </lineage>
</organism>
<keyword evidence="12" id="KW-0378">Hydrolase</keyword>
<feature type="non-terminal residue" evidence="15">
    <location>
        <position position="1"/>
    </location>
</feature>
<dbReference type="EnsemblMetazoa" id="CapteT105623">
    <property type="protein sequence ID" value="CapteP105623"/>
    <property type="gene ID" value="CapteG105623"/>
</dbReference>
<evidence type="ECO:0000256" key="1">
    <source>
        <dbReference type="ARBA" id="ARBA00000063"/>
    </source>
</evidence>
<gene>
    <name evidence="15" type="ORF">CAPTEDRAFT_105623</name>
</gene>
<evidence type="ECO:0000256" key="7">
    <source>
        <dbReference type="ARBA" id="ARBA00022490"/>
    </source>
</evidence>
<dbReference type="GO" id="GO:0005085">
    <property type="term" value="F:guanyl-nucleotide exchange factor activity"/>
    <property type="evidence" value="ECO:0007669"/>
    <property type="project" value="UniProtKB-KW"/>
</dbReference>